<evidence type="ECO:0000313" key="1">
    <source>
        <dbReference type="EMBL" id="TDF72686.1"/>
    </source>
</evidence>
<accession>A0AC61QI92</accession>
<dbReference type="EMBL" id="SMOG01000020">
    <property type="protein sequence ID" value="TDF72686.1"/>
    <property type="molecule type" value="Genomic_DNA"/>
</dbReference>
<evidence type="ECO:0000313" key="2">
    <source>
        <dbReference type="Proteomes" id="UP000294588"/>
    </source>
</evidence>
<name>A0AC61QI92_9BACT</name>
<comment type="caution">
    <text evidence="1">The sequence shown here is derived from an EMBL/GenBank/DDBJ whole genome shotgun (WGS) entry which is preliminary data.</text>
</comment>
<gene>
    <name evidence="1" type="ORF">E0946_05785</name>
</gene>
<proteinExistence type="predicted"/>
<dbReference type="Proteomes" id="UP000294588">
    <property type="component" value="Unassembled WGS sequence"/>
</dbReference>
<sequence>MDNNILISVKGLTKTYQMGEVYVHALRGIDLDIDNREFVAIMGASGSGKTTFMNLLGCLDRPTTGTYLLDGINVADMDDKAITQVRNQKIGYVFQAFYLLPRTTALENVELPLLYCRKMSTKERKEKAMYALEVVGLADRAKHYPNQLSGGQQQRVAIARAIVNDPVFILADEPTGNLDTRTSVEVMELFQKLHSEGKTIVLVTHEFDISRYALRIITFRDGKVISDVPNNDVHIASVDLKKLPRLDIEEEVS</sequence>
<reference evidence="1" key="1">
    <citation type="submission" date="2019-03" db="EMBL/GenBank/DDBJ databases">
        <title>Candidatus Syntrophosphaera thermopropionivorans: a novel player in syntrophic propionate oxidation during anaerobic digestion.</title>
        <authorList>
            <person name="Dyksma S."/>
        </authorList>
    </citation>
    <scope>NUCLEOTIDE SEQUENCE</scope>
    <source>
        <strain evidence="1">W5</strain>
    </source>
</reference>
<organism evidence="1 2">
    <name type="scientific">Candidatus Syntrophosphaera thermopropionivorans</name>
    <dbReference type="NCBI Taxonomy" id="2593015"/>
    <lineage>
        <taxon>Bacteria</taxon>
        <taxon>Pseudomonadati</taxon>
        <taxon>Candidatus Cloacimonadota</taxon>
        <taxon>Candidatus Cloacimonadia</taxon>
        <taxon>Candidatus Cloacimonadales</taxon>
        <taxon>Candidatus Cloacimonadaceae</taxon>
        <taxon>Candidatus Syntrophosphaera</taxon>
    </lineage>
</organism>
<keyword evidence="2" id="KW-1185">Reference proteome</keyword>
<keyword evidence="1" id="KW-0547">Nucleotide-binding</keyword>
<keyword evidence="1" id="KW-0067">ATP-binding</keyword>
<protein>
    <submittedName>
        <fullName evidence="1">ABC transporter ATP-binding protein</fullName>
    </submittedName>
</protein>